<evidence type="ECO:0000313" key="2">
    <source>
        <dbReference type="Proteomes" id="UP000223968"/>
    </source>
</evidence>
<dbReference type="EMBL" id="PDNB01000250">
    <property type="protein sequence ID" value="PGG97352.1"/>
    <property type="molecule type" value="Genomic_DNA"/>
</dbReference>
<sequence>MSGRQSLETICRGPFRDETELYRSLIFAFSQHIQLLPLEHHKFFAPVPVKTEYSSFSAYRSATDLWNDFVTVGCKIDSSENRLDYYIYQYGVFAGLFSVNELYTLVYGEVSEGISSLFEQQRAKEDVVAMRALFAEDDQSPAYIKRQETEYFNAVGWDRNAISKTLTVMCELNKKFVADSRLWRWLMKAVPPSGWIEDRK</sequence>
<dbReference type="STRING" id="1447875.A0A2B7WL58"/>
<gene>
    <name evidence="1" type="ORF">AJ79_09223</name>
</gene>
<evidence type="ECO:0000313" key="1">
    <source>
        <dbReference type="EMBL" id="PGG97352.1"/>
    </source>
</evidence>
<dbReference type="Proteomes" id="UP000223968">
    <property type="component" value="Unassembled WGS sequence"/>
</dbReference>
<accession>A0A2B7WL58</accession>
<reference evidence="1 2" key="1">
    <citation type="submission" date="2017-10" db="EMBL/GenBank/DDBJ databases">
        <title>Comparative genomics in systemic dimorphic fungi from Ajellomycetaceae.</title>
        <authorList>
            <person name="Munoz J.F."/>
            <person name="Mcewen J.G."/>
            <person name="Clay O.K."/>
            <person name="Cuomo C.A."/>
        </authorList>
    </citation>
    <scope>NUCLEOTIDE SEQUENCE [LARGE SCALE GENOMIC DNA]</scope>
    <source>
        <strain evidence="1 2">UAMH5409</strain>
    </source>
</reference>
<comment type="caution">
    <text evidence="1">The sequence shown here is derived from an EMBL/GenBank/DDBJ whole genome shotgun (WGS) entry which is preliminary data.</text>
</comment>
<proteinExistence type="predicted"/>
<dbReference type="AlphaFoldDB" id="A0A2B7WL58"/>
<name>A0A2B7WL58_9EURO</name>
<protein>
    <submittedName>
        <fullName evidence="1">Uncharacterized protein</fullName>
    </submittedName>
</protein>
<organism evidence="1 2">
    <name type="scientific">Helicocarpus griseus UAMH5409</name>
    <dbReference type="NCBI Taxonomy" id="1447875"/>
    <lineage>
        <taxon>Eukaryota</taxon>
        <taxon>Fungi</taxon>
        <taxon>Dikarya</taxon>
        <taxon>Ascomycota</taxon>
        <taxon>Pezizomycotina</taxon>
        <taxon>Eurotiomycetes</taxon>
        <taxon>Eurotiomycetidae</taxon>
        <taxon>Onygenales</taxon>
        <taxon>Ajellomycetaceae</taxon>
        <taxon>Helicocarpus</taxon>
    </lineage>
</organism>
<dbReference type="OrthoDB" id="5327538at2759"/>
<keyword evidence="2" id="KW-1185">Reference proteome</keyword>